<keyword evidence="5" id="KW-0449">Lipoprotein</keyword>
<dbReference type="Pfam" id="PF01547">
    <property type="entry name" value="SBP_bac_1"/>
    <property type="match status" value="1"/>
</dbReference>
<evidence type="ECO:0000256" key="5">
    <source>
        <dbReference type="ARBA" id="ARBA00023288"/>
    </source>
</evidence>
<evidence type="ECO:0000313" key="6">
    <source>
        <dbReference type="EMBL" id="NYJ76972.1"/>
    </source>
</evidence>
<dbReference type="PROSITE" id="PS51257">
    <property type="entry name" value="PROKAR_LIPOPROTEIN"/>
    <property type="match status" value="1"/>
</dbReference>
<dbReference type="AlphaFoldDB" id="A0A7Z0KAU7"/>
<evidence type="ECO:0000256" key="1">
    <source>
        <dbReference type="ARBA" id="ARBA00022475"/>
    </source>
</evidence>
<dbReference type="RefSeq" id="WP_179540515.1">
    <property type="nucleotide sequence ID" value="NZ_BAAALL010000009.1"/>
</dbReference>
<keyword evidence="2" id="KW-0732">Signal</keyword>
<evidence type="ECO:0000256" key="4">
    <source>
        <dbReference type="ARBA" id="ARBA00023139"/>
    </source>
</evidence>
<accession>A0A7Z0KAU7</accession>
<keyword evidence="6" id="KW-0762">Sugar transport</keyword>
<dbReference type="InterPro" id="IPR050490">
    <property type="entry name" value="Bact_solute-bd_prot1"/>
</dbReference>
<keyword evidence="1" id="KW-1003">Cell membrane</keyword>
<protein>
    <submittedName>
        <fullName evidence="6">Multiple sugar transport system substrate-binding protein</fullName>
    </submittedName>
</protein>
<keyword evidence="3" id="KW-0472">Membrane</keyword>
<evidence type="ECO:0000256" key="2">
    <source>
        <dbReference type="ARBA" id="ARBA00022729"/>
    </source>
</evidence>
<name>A0A7Z0KAU7_9MICC</name>
<gene>
    <name evidence="6" type="ORF">HNR09_000383</name>
</gene>
<evidence type="ECO:0000256" key="3">
    <source>
        <dbReference type="ARBA" id="ARBA00023136"/>
    </source>
</evidence>
<proteinExistence type="predicted"/>
<dbReference type="Proteomes" id="UP000535437">
    <property type="component" value="Unassembled WGS sequence"/>
</dbReference>
<dbReference type="EMBL" id="JACCFY010000001">
    <property type="protein sequence ID" value="NYJ76972.1"/>
    <property type="molecule type" value="Genomic_DNA"/>
</dbReference>
<keyword evidence="7" id="KW-1185">Reference proteome</keyword>
<reference evidence="6 7" key="1">
    <citation type="submission" date="2020-07" db="EMBL/GenBank/DDBJ databases">
        <title>Sequencing the genomes of 1000 actinobacteria strains.</title>
        <authorList>
            <person name="Klenk H.-P."/>
        </authorList>
    </citation>
    <scope>NUCLEOTIDE SEQUENCE [LARGE SCALE GENOMIC DNA]</scope>
    <source>
        <strain evidence="6 7">DSM 15475</strain>
    </source>
</reference>
<keyword evidence="6" id="KW-0813">Transport</keyword>
<evidence type="ECO:0000313" key="7">
    <source>
        <dbReference type="Proteomes" id="UP000535437"/>
    </source>
</evidence>
<dbReference type="SUPFAM" id="SSF53850">
    <property type="entry name" value="Periplasmic binding protein-like II"/>
    <property type="match status" value="1"/>
</dbReference>
<sequence length="443" mass="48515">MSEAVNRRSLLSMGLALPLLGGLTACGPGGTSGTRPRPGGKTQVTFWSSLRGSHEVVQAFNDTHDDIEVVFNQIPTGGEGGYAILRNASRAGNAPDVVTLEYPQVPEFVVDGIAQDISSMMSPDFHDQLLPAALARTTYGDGIYAVPNDLEPLVMHYRDDIFTDRGYGIPATWDEFAELGRRIRDERDGRRIAIFPTNGGTYFAGYSQQAGGRWFDTRDDAWHVEMADEETRRVAQFWQSMIDEDIVRIMPDGQEFDALLSSDRILTRLSGAWDAGAQMGARPGQAGLWRIAPLPQWSQGEASLGDHGGSTFALTGDSREPEAALEFIRWQVSHPDSMAARLSAGTSSMFPVVEELVEVAREAFDESYYGGQDIYSLFAQEAPKVRDDWNWGPRMTSTLQVMQDNFARVPAGEDTLLDAVRASQAGTVPDLRALGLSVREVTG</sequence>
<organism evidence="6 7">
    <name type="scientific">Nesterenkonia xinjiangensis</name>
    <dbReference type="NCBI Taxonomy" id="225327"/>
    <lineage>
        <taxon>Bacteria</taxon>
        <taxon>Bacillati</taxon>
        <taxon>Actinomycetota</taxon>
        <taxon>Actinomycetes</taxon>
        <taxon>Micrococcales</taxon>
        <taxon>Micrococcaceae</taxon>
        <taxon>Nesterenkonia</taxon>
    </lineage>
</organism>
<dbReference type="Gene3D" id="3.40.190.10">
    <property type="entry name" value="Periplasmic binding protein-like II"/>
    <property type="match status" value="1"/>
</dbReference>
<dbReference type="InterPro" id="IPR006059">
    <property type="entry name" value="SBP"/>
</dbReference>
<dbReference type="PANTHER" id="PTHR43649:SF33">
    <property type="entry name" value="POLYGALACTURONAN_RHAMNOGALACTURONAN-BINDING PROTEIN YTCQ"/>
    <property type="match status" value="1"/>
</dbReference>
<dbReference type="PANTHER" id="PTHR43649">
    <property type="entry name" value="ARABINOSE-BINDING PROTEIN-RELATED"/>
    <property type="match status" value="1"/>
</dbReference>
<comment type="caution">
    <text evidence="6">The sequence shown here is derived from an EMBL/GenBank/DDBJ whole genome shotgun (WGS) entry which is preliminary data.</text>
</comment>
<keyword evidence="4" id="KW-0564">Palmitate</keyword>